<dbReference type="InterPro" id="IPR018974">
    <property type="entry name" value="Tex-like_N"/>
</dbReference>
<dbReference type="InterPro" id="IPR023319">
    <property type="entry name" value="Tex-like_HTH_dom_sf"/>
</dbReference>
<dbReference type="InterPro" id="IPR023323">
    <property type="entry name" value="Tex-like_dom_sf"/>
</dbReference>
<dbReference type="Gene3D" id="1.10.3500.10">
    <property type="entry name" value="Tex N-terminal region-like"/>
    <property type="match status" value="1"/>
</dbReference>
<dbReference type="InterPro" id="IPR037027">
    <property type="entry name" value="YqgF/RNaseH-like_dom_sf"/>
</dbReference>
<name>A0A0D5ZJS9_9BACT</name>
<dbReference type="InterPro" id="IPR012337">
    <property type="entry name" value="RNaseH-like_sf"/>
</dbReference>
<dbReference type="InterPro" id="IPR012340">
    <property type="entry name" value="NA-bd_OB-fold"/>
</dbReference>
<dbReference type="FunFam" id="1.10.10.650:FF:000001">
    <property type="entry name" value="S1 RNA-binding domain 1"/>
    <property type="match status" value="1"/>
</dbReference>
<dbReference type="SUPFAM" id="SSF53098">
    <property type="entry name" value="Ribonuclease H-like"/>
    <property type="match status" value="1"/>
</dbReference>
<dbReference type="Pfam" id="PF16921">
    <property type="entry name" value="Tex_YqgF"/>
    <property type="match status" value="1"/>
</dbReference>
<dbReference type="FunFam" id="3.30.420.140:FF:000001">
    <property type="entry name" value="RNA-binding transcriptional accessory protein"/>
    <property type="match status" value="1"/>
</dbReference>
<dbReference type="Pfam" id="PF00575">
    <property type="entry name" value="S1"/>
    <property type="match status" value="1"/>
</dbReference>
<dbReference type="AlphaFoldDB" id="A0A0D5ZJS9"/>
<dbReference type="PANTHER" id="PTHR10724:SF10">
    <property type="entry name" value="S1 RNA-BINDING DOMAIN-CONTAINING PROTEIN 1"/>
    <property type="match status" value="1"/>
</dbReference>
<dbReference type="KEGG" id="mgb:VO56_02050"/>
<organism evidence="3">
    <name type="scientific">Mycoplasmopsis gallinacea</name>
    <dbReference type="NCBI Taxonomy" id="29556"/>
    <lineage>
        <taxon>Bacteria</taxon>
        <taxon>Bacillati</taxon>
        <taxon>Mycoplasmatota</taxon>
        <taxon>Mycoplasmoidales</taxon>
        <taxon>Metamycoplasmataceae</taxon>
        <taxon>Mycoplasmopsis</taxon>
    </lineage>
</organism>
<evidence type="ECO:0000313" key="3">
    <source>
        <dbReference type="Proteomes" id="UP000032722"/>
    </source>
</evidence>
<dbReference type="Proteomes" id="UP000032722">
    <property type="component" value="Chromosome"/>
</dbReference>
<gene>
    <name evidence="2" type="ORF">VO56_02050</name>
</gene>
<dbReference type="SUPFAM" id="SSF47781">
    <property type="entry name" value="RuvA domain 2-like"/>
    <property type="match status" value="2"/>
</dbReference>
<dbReference type="InterPro" id="IPR032639">
    <property type="entry name" value="Tex_YqgF"/>
</dbReference>
<dbReference type="InterPro" id="IPR050437">
    <property type="entry name" value="Ribos_protein_bS1-like"/>
</dbReference>
<dbReference type="SUPFAM" id="SSF50249">
    <property type="entry name" value="Nucleic acid-binding proteins"/>
    <property type="match status" value="1"/>
</dbReference>
<dbReference type="Pfam" id="PF22706">
    <property type="entry name" value="Tex_central_region"/>
    <property type="match status" value="1"/>
</dbReference>
<accession>A0A0D5ZJS9</accession>
<dbReference type="EMBL" id="CP011021">
    <property type="protein sequence ID" value="AKA50026.1"/>
    <property type="molecule type" value="Genomic_DNA"/>
</dbReference>
<dbReference type="HOGENOM" id="CLU_009833_0_2_14"/>
<feature type="domain" description="S1 motif" evidence="1">
    <location>
        <begin position="638"/>
        <end position="706"/>
    </location>
</feature>
<dbReference type="SMART" id="SM00732">
    <property type="entry name" value="YqgFc"/>
    <property type="match status" value="1"/>
</dbReference>
<dbReference type="PATRIC" id="fig|29556.3.peg.414"/>
<reference evidence="2 3" key="1">
    <citation type="journal article" date="2015" name="Genome Announc.">
        <title>Complete Genome Sequence of Mycoplasma meleagridis, a Possible Emerging Pathogen in Chickens.</title>
        <authorList>
            <person name="Abolnik C."/>
        </authorList>
    </citation>
    <scope>NUCLEOTIDE SEQUENCE [LARGE SCALE GENOMIC DNA]</scope>
    <source>
        <strain evidence="2 3">B2096 8B</strain>
    </source>
</reference>
<protein>
    <submittedName>
        <fullName evidence="2">RNA-binding protein S1</fullName>
    </submittedName>
</protein>
<dbReference type="InterPro" id="IPR041692">
    <property type="entry name" value="HHH_9"/>
</dbReference>
<dbReference type="GO" id="GO:0006139">
    <property type="term" value="P:nucleobase-containing compound metabolic process"/>
    <property type="evidence" value="ECO:0007669"/>
    <property type="project" value="InterPro"/>
</dbReference>
<dbReference type="PANTHER" id="PTHR10724">
    <property type="entry name" value="30S RIBOSOMAL PROTEIN S1"/>
    <property type="match status" value="1"/>
</dbReference>
<dbReference type="PROSITE" id="PS50126">
    <property type="entry name" value="S1"/>
    <property type="match status" value="1"/>
</dbReference>
<dbReference type="GO" id="GO:0006412">
    <property type="term" value="P:translation"/>
    <property type="evidence" value="ECO:0007669"/>
    <property type="project" value="TreeGrafter"/>
</dbReference>
<evidence type="ECO:0000259" key="1">
    <source>
        <dbReference type="PROSITE" id="PS50126"/>
    </source>
</evidence>
<dbReference type="InterPro" id="IPR006641">
    <property type="entry name" value="YqgF/RNaseH-like_dom"/>
</dbReference>
<dbReference type="InterPro" id="IPR010994">
    <property type="entry name" value="RuvA_2-like"/>
</dbReference>
<dbReference type="Pfam" id="PF17674">
    <property type="entry name" value="HHH_9"/>
    <property type="match status" value="1"/>
</dbReference>
<dbReference type="InterPro" id="IPR055179">
    <property type="entry name" value="Tex-like_central_region"/>
</dbReference>
<dbReference type="SUPFAM" id="SSF158832">
    <property type="entry name" value="Tex N-terminal region-like"/>
    <property type="match status" value="1"/>
</dbReference>
<dbReference type="Pfam" id="PF12836">
    <property type="entry name" value="HHH_3"/>
    <property type="match status" value="1"/>
</dbReference>
<dbReference type="InterPro" id="IPR003029">
    <property type="entry name" value="S1_domain"/>
</dbReference>
<dbReference type="SMART" id="SM00316">
    <property type="entry name" value="S1"/>
    <property type="match status" value="1"/>
</dbReference>
<sequence length="706" mass="80666">MIEKAIKDTSKQLNISTKQIEIVLNFLSEGNTVPFISRYRQDATDGLNEEQIYQIESIYKYNQELNKRKESILAILEEKNILTEELASKIKNAASKSEVEAIYEPFKLGKITKASEAIKMGLEPFAKTILENKNPNFDIKKEAQKYINEKVTSTEMAIENAFYIISQWISQDPDVRQQVKNNILTYGKIQTSFKKGANDEENKFKIYYEFSIPIKYIKNHNVLAINRGVNLKILKLDFVYQDEFLKNIIARKYIKQKFNHKNIMVAIEDSLKRLILPSIEREIFNDLFEKAEKASIQIFSNNVEKMLFAPATTNHVVLSIDPGYANGCKMAVLNENGDLLKLAKMYPHEPQKQVDKSKKILLDLIKEFQVSIIVIGNGTASRETEEFVAELISKNKLNVKYTIVSEVGASVYSASKIALKEFPDISVEERSAIHIGRKFLDPLNELIKIDPKSIGVGQYQHDLNQKELDEYLAFKVSKVVNQIGVDINTATEEILTHVSGLKPSTSKNILELRRELGNFEDRNQIKKVKGLGAKTYEQCIGFLRIFNSKNFLDKTFIHPESYKLANAIINDYKITPNEQGVDLSFLDANELASKYNSNFYEIDLIIKALSNPIKNIDRNKTGFILKKDITKIEDLHIGTEIEGTVENITDFGLFVYIGIKKSLFIHISKINLKDKTIYESFSPGEVIKTRITEMDKENNRISGEVI</sequence>
<evidence type="ECO:0000313" key="2">
    <source>
        <dbReference type="EMBL" id="AKA50026.1"/>
    </source>
</evidence>
<proteinExistence type="predicted"/>
<dbReference type="Gene3D" id="1.10.150.310">
    <property type="entry name" value="Tex RuvX-like domain-like"/>
    <property type="match status" value="1"/>
</dbReference>
<dbReference type="GO" id="GO:0003735">
    <property type="term" value="F:structural constituent of ribosome"/>
    <property type="evidence" value="ECO:0007669"/>
    <property type="project" value="TreeGrafter"/>
</dbReference>
<dbReference type="Gene3D" id="2.40.50.140">
    <property type="entry name" value="Nucleic acid-binding proteins"/>
    <property type="match status" value="1"/>
</dbReference>
<dbReference type="Gene3D" id="3.30.420.140">
    <property type="entry name" value="YqgF/RNase H-like domain"/>
    <property type="match status" value="1"/>
</dbReference>
<dbReference type="GO" id="GO:0003729">
    <property type="term" value="F:mRNA binding"/>
    <property type="evidence" value="ECO:0007669"/>
    <property type="project" value="TreeGrafter"/>
</dbReference>
<dbReference type="Gene3D" id="1.10.10.650">
    <property type="entry name" value="RuvA domain 2-like"/>
    <property type="match status" value="1"/>
</dbReference>
<dbReference type="Pfam" id="PF09371">
    <property type="entry name" value="Tex_N"/>
    <property type="match status" value="1"/>
</dbReference>